<dbReference type="Pfam" id="PF01618">
    <property type="entry name" value="MotA_ExbB"/>
    <property type="match status" value="1"/>
</dbReference>
<dbReference type="GO" id="GO:0015031">
    <property type="term" value="P:protein transport"/>
    <property type="evidence" value="ECO:0007669"/>
    <property type="project" value="UniProtKB-KW"/>
</dbReference>
<accession>A0A2X1UIV8</accession>
<feature type="domain" description="MotA/TolQ/ExbB proton channel" evidence="8">
    <location>
        <begin position="52"/>
        <end position="143"/>
    </location>
</feature>
<organism evidence="9 10">
    <name type="scientific">Oligella urethralis</name>
    <dbReference type="NCBI Taxonomy" id="90245"/>
    <lineage>
        <taxon>Bacteria</taxon>
        <taxon>Pseudomonadati</taxon>
        <taxon>Pseudomonadota</taxon>
        <taxon>Betaproteobacteria</taxon>
        <taxon>Burkholderiales</taxon>
        <taxon>Alcaligenaceae</taxon>
        <taxon>Oligella</taxon>
    </lineage>
</organism>
<gene>
    <name evidence="9" type="ORF">NCTC11009_00316</name>
</gene>
<keyword evidence="5 7" id="KW-0472">Membrane</keyword>
<evidence type="ECO:0000256" key="4">
    <source>
        <dbReference type="ARBA" id="ARBA00022989"/>
    </source>
</evidence>
<sequence length="159" mass="18045">MEVMQQFEGFLYAFSRFFLVPVMILIVVALLYSLFAFGAFLMEAWQRRRGQFRSFVVRDGASSESDDLELKIIKALDWLRIISRTAPMLGLIATMIPMGPALLALGQHDTAAVGRNMVVAFSSVILALLAASLSFFIFSFRRRWLLEDLRRVESAKQES</sequence>
<feature type="transmembrane region" description="Helical" evidence="7">
    <location>
        <begin position="88"/>
        <end position="106"/>
    </location>
</feature>
<evidence type="ECO:0000256" key="5">
    <source>
        <dbReference type="ARBA" id="ARBA00023136"/>
    </source>
</evidence>
<proteinExistence type="inferred from homology"/>
<name>A0A2X1UIV8_9BURK</name>
<evidence type="ECO:0000313" key="9">
    <source>
        <dbReference type="EMBL" id="SPY07126.1"/>
    </source>
</evidence>
<evidence type="ECO:0000256" key="2">
    <source>
        <dbReference type="ARBA" id="ARBA00022475"/>
    </source>
</evidence>
<keyword evidence="3 7" id="KW-0812">Transmembrane</keyword>
<keyword evidence="6" id="KW-0653">Protein transport</keyword>
<keyword evidence="6" id="KW-0813">Transport</keyword>
<comment type="similarity">
    <text evidence="6">Belongs to the exbB/tolQ family.</text>
</comment>
<reference evidence="9 10" key="1">
    <citation type="submission" date="2018-06" db="EMBL/GenBank/DDBJ databases">
        <authorList>
            <consortium name="Pathogen Informatics"/>
            <person name="Doyle S."/>
        </authorList>
    </citation>
    <scope>NUCLEOTIDE SEQUENCE [LARGE SCALE GENOMIC DNA]</scope>
    <source>
        <strain evidence="9 10">NCTC11009</strain>
    </source>
</reference>
<evidence type="ECO:0000256" key="1">
    <source>
        <dbReference type="ARBA" id="ARBA00004651"/>
    </source>
</evidence>
<protein>
    <submittedName>
        <fullName evidence="9">MotA/TolQ/ExbB proton channel family</fullName>
    </submittedName>
</protein>
<dbReference type="Proteomes" id="UP000250242">
    <property type="component" value="Unassembled WGS sequence"/>
</dbReference>
<dbReference type="GO" id="GO:0005886">
    <property type="term" value="C:plasma membrane"/>
    <property type="evidence" value="ECO:0007669"/>
    <property type="project" value="UniProtKB-SubCell"/>
</dbReference>
<dbReference type="InterPro" id="IPR002898">
    <property type="entry name" value="MotA_ExbB_proton_chnl"/>
</dbReference>
<dbReference type="EMBL" id="UATH01000001">
    <property type="protein sequence ID" value="SPY07126.1"/>
    <property type="molecule type" value="Genomic_DNA"/>
</dbReference>
<evidence type="ECO:0000256" key="3">
    <source>
        <dbReference type="ARBA" id="ARBA00022692"/>
    </source>
</evidence>
<evidence type="ECO:0000256" key="7">
    <source>
        <dbReference type="SAM" id="Phobius"/>
    </source>
</evidence>
<feature type="transmembrane region" description="Helical" evidence="7">
    <location>
        <begin position="20"/>
        <end position="42"/>
    </location>
</feature>
<dbReference type="RefSeq" id="WP_239683301.1">
    <property type="nucleotide sequence ID" value="NZ_JVJW01000017.1"/>
</dbReference>
<evidence type="ECO:0000313" key="10">
    <source>
        <dbReference type="Proteomes" id="UP000250242"/>
    </source>
</evidence>
<evidence type="ECO:0000259" key="8">
    <source>
        <dbReference type="Pfam" id="PF01618"/>
    </source>
</evidence>
<evidence type="ECO:0000256" key="6">
    <source>
        <dbReference type="RuleBase" id="RU004057"/>
    </source>
</evidence>
<keyword evidence="2" id="KW-1003">Cell membrane</keyword>
<dbReference type="AlphaFoldDB" id="A0A2X1UIV8"/>
<keyword evidence="4 7" id="KW-1133">Transmembrane helix</keyword>
<feature type="transmembrane region" description="Helical" evidence="7">
    <location>
        <begin position="118"/>
        <end position="140"/>
    </location>
</feature>
<comment type="subcellular location">
    <subcellularLocation>
        <location evidence="1">Cell membrane</location>
        <topology evidence="1">Multi-pass membrane protein</topology>
    </subcellularLocation>
    <subcellularLocation>
        <location evidence="6">Membrane</location>
        <topology evidence="6">Multi-pass membrane protein</topology>
    </subcellularLocation>
</comment>